<evidence type="ECO:0000313" key="10">
    <source>
        <dbReference type="EMBL" id="KZM88748.1"/>
    </source>
</evidence>
<dbReference type="GO" id="GO:0005634">
    <property type="term" value="C:nucleus"/>
    <property type="evidence" value="ECO:0007669"/>
    <property type="project" value="UniProtKB-SubCell"/>
</dbReference>
<evidence type="ECO:0000259" key="8">
    <source>
        <dbReference type="PROSITE" id="PS51666"/>
    </source>
</evidence>
<accession>A0A164UDH3</accession>
<evidence type="ECO:0000256" key="2">
    <source>
        <dbReference type="ARBA" id="ARBA00008122"/>
    </source>
</evidence>
<dbReference type="GO" id="GO:0099402">
    <property type="term" value="P:plant organ development"/>
    <property type="evidence" value="ECO:0007669"/>
    <property type="project" value="UniProtKB-ARBA"/>
</dbReference>
<keyword evidence="5" id="KW-0010">Activator</keyword>
<dbReference type="InterPro" id="IPR014977">
    <property type="entry name" value="WRC_dom"/>
</dbReference>
<dbReference type="GO" id="GO:0005524">
    <property type="term" value="F:ATP binding"/>
    <property type="evidence" value="ECO:0007669"/>
    <property type="project" value="UniProtKB-UniRule"/>
</dbReference>
<comment type="function">
    <text evidence="5">Transcription activator.</text>
</comment>
<feature type="short sequence motif" description="Bipartite nuclear localization signal" evidence="4">
    <location>
        <begin position="181"/>
        <end position="191"/>
    </location>
</feature>
<comment type="subcellular location">
    <subcellularLocation>
        <location evidence="1 4 5">Nucleus</location>
    </subcellularLocation>
</comment>
<evidence type="ECO:0000256" key="5">
    <source>
        <dbReference type="RuleBase" id="RU367127"/>
    </source>
</evidence>
<feature type="domain" description="QLQ" evidence="8">
    <location>
        <begin position="107"/>
        <end position="142"/>
    </location>
</feature>
<evidence type="ECO:0000256" key="3">
    <source>
        <dbReference type="ARBA" id="ARBA00023242"/>
    </source>
</evidence>
<dbReference type="PROSITE" id="PS51666">
    <property type="entry name" value="QLQ"/>
    <property type="match status" value="1"/>
</dbReference>
<comment type="domain">
    <text evidence="5">The QLQ domain and WRC domain may be involved in protein-protein interaction and DNA-binding, respectively.</text>
</comment>
<keyword evidence="7" id="KW-1133">Transmembrane helix</keyword>
<evidence type="ECO:0000259" key="9">
    <source>
        <dbReference type="PROSITE" id="PS51667"/>
    </source>
</evidence>
<feature type="short sequence motif" description="Bipartite nuclear localization signal" evidence="4">
    <location>
        <begin position="209"/>
        <end position="216"/>
    </location>
</feature>
<dbReference type="STRING" id="79200.A0A164UDH3"/>
<gene>
    <name evidence="10" type="ORF">DCAR_025823</name>
</gene>
<keyword evidence="3 4" id="KW-0539">Nucleus</keyword>
<feature type="transmembrane region" description="Helical" evidence="7">
    <location>
        <begin position="66"/>
        <end position="88"/>
    </location>
</feature>
<organism evidence="10">
    <name type="scientific">Daucus carota subsp. sativus</name>
    <name type="common">Carrot</name>
    <dbReference type="NCBI Taxonomy" id="79200"/>
    <lineage>
        <taxon>Eukaryota</taxon>
        <taxon>Viridiplantae</taxon>
        <taxon>Streptophyta</taxon>
        <taxon>Embryophyta</taxon>
        <taxon>Tracheophyta</taxon>
        <taxon>Spermatophyta</taxon>
        <taxon>Magnoliopsida</taxon>
        <taxon>eudicotyledons</taxon>
        <taxon>Gunneridae</taxon>
        <taxon>Pentapetalae</taxon>
        <taxon>asterids</taxon>
        <taxon>campanulids</taxon>
        <taxon>Apiales</taxon>
        <taxon>Apiaceae</taxon>
        <taxon>Apioideae</taxon>
        <taxon>Scandiceae</taxon>
        <taxon>Daucinae</taxon>
        <taxon>Daucus</taxon>
        <taxon>Daucus sect. Daucus</taxon>
    </lineage>
</organism>
<dbReference type="InterPro" id="IPR014978">
    <property type="entry name" value="Gln-Leu-Gln_QLQ"/>
</dbReference>
<evidence type="ECO:0000256" key="1">
    <source>
        <dbReference type="ARBA" id="ARBA00004123"/>
    </source>
</evidence>
<comment type="similarity">
    <text evidence="2 5">Belongs to the GRF family.</text>
</comment>
<dbReference type="Pfam" id="PF08879">
    <property type="entry name" value="WRC"/>
    <property type="match status" value="1"/>
</dbReference>
<feature type="compositionally biased region" description="Low complexity" evidence="6">
    <location>
        <begin position="504"/>
        <end position="518"/>
    </location>
</feature>
<feature type="domain" description="WRC" evidence="9">
    <location>
        <begin position="176"/>
        <end position="220"/>
    </location>
</feature>
<evidence type="ECO:0000256" key="4">
    <source>
        <dbReference type="PROSITE-ProRule" id="PRU01002"/>
    </source>
</evidence>
<dbReference type="PANTHER" id="PTHR31602:SF42">
    <property type="entry name" value="GROWTH-REGULATING FACTOR 2"/>
    <property type="match status" value="1"/>
</dbReference>
<dbReference type="OMA" id="GEDCWRS"/>
<dbReference type="InterPro" id="IPR031137">
    <property type="entry name" value="GRF"/>
</dbReference>
<dbReference type="PANTHER" id="PTHR31602">
    <property type="entry name" value="GROWTH-REGULATING FACTOR 5"/>
    <property type="match status" value="1"/>
</dbReference>
<dbReference type="GO" id="GO:0006351">
    <property type="term" value="P:DNA-templated transcription"/>
    <property type="evidence" value="ECO:0007669"/>
    <property type="project" value="UniProtKB-UniRule"/>
</dbReference>
<comment type="caution">
    <text evidence="10">The sequence shown here is derived from an EMBL/GenBank/DDBJ whole genome shotgun (WGS) entry which is preliminary data.</text>
</comment>
<sequence length="536" mass="58666">MDLGLMSFNGFGDDNASSSRSVLQRSTHSLLANDSSPASFSISFTSPVPASNAAAYQDFSRQGTHMCVCVCVCVWVYFLVLVAMFMWYGCGGSTGGMDSPFTRCREPFTPSQWLDLELQALIYKYIVANVPVPSHLLFQIRKSLNPFLYAGSFTGSYAPKSFGWGTFHLGLSGSNDPEPGRCRRTDGKKWRCAREAVPDQKYCERHINRGRHRSRKPVESRKGQVVPGTTHITEVAVDSTPSETVMSGPGTSKSLSLPQQQSKILQSTAANAYANALNRVQDTQGQSIISPTVDLKLKDTVPSIRQHHVRTEESSLQEFGLVSSTSLLYSSDKDSYNDPRNRDAILSFSEQETQNQQPLHRFIDDWPKNPSDHLNVVWPDEFKSDWTQLSMSIPKNSSTFSSCSNSPREKFSLAPLSLPCELDNVNMSLALRNDPSEKQTSWNPVTWENSMGGPLGEALNSTSNSVEASRSSLMLNLRNSEVWDGHSQLGSSPTGVLQKTTFVSVSNSSAGSSPRAGNKAGGSSLPDDVPCSIPSS</sequence>
<dbReference type="Gramene" id="KZM88748">
    <property type="protein sequence ID" value="KZM88748"/>
    <property type="gene ID" value="DCAR_025823"/>
</dbReference>
<dbReference type="EMBL" id="LNRQ01000007">
    <property type="protein sequence ID" value="KZM88748.1"/>
    <property type="molecule type" value="Genomic_DNA"/>
</dbReference>
<reference evidence="10" key="1">
    <citation type="journal article" date="2016" name="Nat. Genet.">
        <title>A high-quality carrot genome assembly provides new insights into carotenoid accumulation and asterid genome evolution.</title>
        <authorList>
            <person name="Iorizzo M."/>
            <person name="Ellison S."/>
            <person name="Senalik D."/>
            <person name="Zeng P."/>
            <person name="Satapoomin P."/>
            <person name="Huang J."/>
            <person name="Bowman M."/>
            <person name="Iovene M."/>
            <person name="Sanseverino W."/>
            <person name="Cavagnaro P."/>
            <person name="Yildiz M."/>
            <person name="Macko-Podgorni A."/>
            <person name="Moranska E."/>
            <person name="Grzebelus E."/>
            <person name="Grzebelus D."/>
            <person name="Ashrafi H."/>
            <person name="Zheng Z."/>
            <person name="Cheng S."/>
            <person name="Spooner D."/>
            <person name="Van Deynze A."/>
            <person name="Simon P."/>
        </authorList>
    </citation>
    <scope>NUCLEOTIDE SEQUENCE [LARGE SCALE GENOMIC DNA]</scope>
    <source>
        <tissue evidence="10">Leaf</tissue>
    </source>
</reference>
<dbReference type="AlphaFoldDB" id="A0A164UDH3"/>
<feature type="region of interest" description="Disordered" evidence="6">
    <location>
        <begin position="504"/>
        <end position="536"/>
    </location>
</feature>
<dbReference type="GO" id="GO:0006355">
    <property type="term" value="P:regulation of DNA-templated transcription"/>
    <property type="evidence" value="ECO:0007669"/>
    <property type="project" value="InterPro"/>
</dbReference>
<keyword evidence="5" id="KW-0805">Transcription regulation</keyword>
<dbReference type="Pfam" id="PF08880">
    <property type="entry name" value="QLQ"/>
    <property type="match status" value="1"/>
</dbReference>
<keyword evidence="5" id="KW-0804">Transcription</keyword>
<proteinExistence type="inferred from homology"/>
<dbReference type="SMART" id="SM00951">
    <property type="entry name" value="QLQ"/>
    <property type="match status" value="1"/>
</dbReference>
<keyword evidence="7" id="KW-0812">Transmembrane</keyword>
<name>A0A164UDH3_DAUCS</name>
<evidence type="ECO:0000256" key="6">
    <source>
        <dbReference type="SAM" id="MobiDB-lite"/>
    </source>
</evidence>
<keyword evidence="7" id="KW-0472">Membrane</keyword>
<dbReference type="PROSITE" id="PS51667">
    <property type="entry name" value="WRC"/>
    <property type="match status" value="1"/>
</dbReference>
<protein>
    <recommendedName>
        <fullName evidence="5">Growth-regulating factor</fullName>
    </recommendedName>
</protein>
<evidence type="ECO:0000256" key="7">
    <source>
        <dbReference type="SAM" id="Phobius"/>
    </source>
</evidence>